<dbReference type="Pfam" id="PF04093">
    <property type="entry name" value="MreD"/>
    <property type="match status" value="1"/>
</dbReference>
<evidence type="ECO:0000256" key="6">
    <source>
        <dbReference type="ARBA" id="ARBA00022989"/>
    </source>
</evidence>
<feature type="transmembrane region" description="Helical" evidence="8">
    <location>
        <begin position="105"/>
        <end position="126"/>
    </location>
</feature>
<evidence type="ECO:0000256" key="5">
    <source>
        <dbReference type="ARBA" id="ARBA00022960"/>
    </source>
</evidence>
<proteinExistence type="inferred from homology"/>
<dbReference type="AlphaFoldDB" id="A0A9E2KQI6"/>
<dbReference type="NCBIfam" id="TIGR03426">
    <property type="entry name" value="shape_MreD"/>
    <property type="match status" value="1"/>
</dbReference>
<feature type="transmembrane region" description="Helical" evidence="8">
    <location>
        <begin position="61"/>
        <end position="85"/>
    </location>
</feature>
<feature type="transmembrane region" description="Helical" evidence="8">
    <location>
        <begin position="138"/>
        <end position="161"/>
    </location>
</feature>
<evidence type="ECO:0000256" key="8">
    <source>
        <dbReference type="SAM" id="Phobius"/>
    </source>
</evidence>
<dbReference type="InterPro" id="IPR007227">
    <property type="entry name" value="Cell_shape_determining_MreD"/>
</dbReference>
<name>A0A9E2KQI6_9LACO</name>
<feature type="transmembrane region" description="Helical" evidence="8">
    <location>
        <begin position="7"/>
        <end position="27"/>
    </location>
</feature>
<dbReference type="Proteomes" id="UP000823844">
    <property type="component" value="Unassembled WGS sequence"/>
</dbReference>
<keyword evidence="7 8" id="KW-0472">Membrane</keyword>
<gene>
    <name evidence="9" type="primary">mreD</name>
    <name evidence="9" type="ORF">H9806_03200</name>
</gene>
<dbReference type="EMBL" id="JAHLFT010000039">
    <property type="protein sequence ID" value="MBU3828146.1"/>
    <property type="molecule type" value="Genomic_DNA"/>
</dbReference>
<organism evidence="9 10">
    <name type="scientific">Candidatus Lactobacillus pullistercoris</name>
    <dbReference type="NCBI Taxonomy" id="2838636"/>
    <lineage>
        <taxon>Bacteria</taxon>
        <taxon>Bacillati</taxon>
        <taxon>Bacillota</taxon>
        <taxon>Bacilli</taxon>
        <taxon>Lactobacillales</taxon>
        <taxon>Lactobacillaceae</taxon>
        <taxon>Lactobacillus</taxon>
    </lineage>
</organism>
<sequence length="179" mass="20518">MRIFREWVLAIALYVALVLDGSLAFYLHQFQNWHGYGASCWLMPIGIMLIALFDDMNDKEIWLALGAGVVADIYNFGIVGVYTVFFPLACWCCQKIARFLPETFWARLIIVLLGLTLLDAFVWLILNMVGLISTSLRTLLISLALNLVWSLIFFCLSYAVWANLSTRYPFLVDLEAYRQ</sequence>
<reference evidence="9" key="2">
    <citation type="submission" date="2021-04" db="EMBL/GenBank/DDBJ databases">
        <authorList>
            <person name="Gilroy R."/>
        </authorList>
    </citation>
    <scope>NUCLEOTIDE SEQUENCE</scope>
    <source>
        <strain evidence="9">F6-686</strain>
    </source>
</reference>
<keyword evidence="6 8" id="KW-1133">Transmembrane helix</keyword>
<reference evidence="9" key="1">
    <citation type="journal article" date="2021" name="PeerJ">
        <title>Extensive microbial diversity within the chicken gut microbiome revealed by metagenomics and culture.</title>
        <authorList>
            <person name="Gilroy R."/>
            <person name="Ravi A."/>
            <person name="Getino M."/>
            <person name="Pursley I."/>
            <person name="Horton D.L."/>
            <person name="Alikhan N.F."/>
            <person name="Baker D."/>
            <person name="Gharbi K."/>
            <person name="Hall N."/>
            <person name="Watson M."/>
            <person name="Adriaenssens E.M."/>
            <person name="Foster-Nyarko E."/>
            <person name="Jarju S."/>
            <person name="Secka A."/>
            <person name="Antonio M."/>
            <person name="Oren A."/>
            <person name="Chaudhuri R.R."/>
            <person name="La Ragione R."/>
            <person name="Hildebrand F."/>
            <person name="Pallen M.J."/>
        </authorList>
    </citation>
    <scope>NUCLEOTIDE SEQUENCE</scope>
    <source>
        <strain evidence="9">F6-686</strain>
    </source>
</reference>
<comment type="similarity">
    <text evidence="2">Belongs to the MreD family.</text>
</comment>
<evidence type="ECO:0000256" key="2">
    <source>
        <dbReference type="ARBA" id="ARBA00007776"/>
    </source>
</evidence>
<evidence type="ECO:0000256" key="3">
    <source>
        <dbReference type="ARBA" id="ARBA00022475"/>
    </source>
</evidence>
<evidence type="ECO:0000256" key="4">
    <source>
        <dbReference type="ARBA" id="ARBA00022692"/>
    </source>
</evidence>
<evidence type="ECO:0000313" key="9">
    <source>
        <dbReference type="EMBL" id="MBU3828146.1"/>
    </source>
</evidence>
<protein>
    <submittedName>
        <fullName evidence="9">Rod shape-determining protein MreD</fullName>
    </submittedName>
</protein>
<evidence type="ECO:0000256" key="7">
    <source>
        <dbReference type="ARBA" id="ARBA00023136"/>
    </source>
</evidence>
<evidence type="ECO:0000256" key="1">
    <source>
        <dbReference type="ARBA" id="ARBA00004651"/>
    </source>
</evidence>
<feature type="transmembrane region" description="Helical" evidence="8">
    <location>
        <begin position="33"/>
        <end position="54"/>
    </location>
</feature>
<evidence type="ECO:0000313" key="10">
    <source>
        <dbReference type="Proteomes" id="UP000823844"/>
    </source>
</evidence>
<keyword evidence="5" id="KW-0133">Cell shape</keyword>
<accession>A0A9E2KQI6</accession>
<keyword evidence="4 8" id="KW-0812">Transmembrane</keyword>
<dbReference type="GO" id="GO:0005886">
    <property type="term" value="C:plasma membrane"/>
    <property type="evidence" value="ECO:0007669"/>
    <property type="project" value="UniProtKB-SubCell"/>
</dbReference>
<dbReference type="GO" id="GO:0008360">
    <property type="term" value="P:regulation of cell shape"/>
    <property type="evidence" value="ECO:0007669"/>
    <property type="project" value="UniProtKB-KW"/>
</dbReference>
<comment type="subcellular location">
    <subcellularLocation>
        <location evidence="1">Cell membrane</location>
        <topology evidence="1">Multi-pass membrane protein</topology>
    </subcellularLocation>
</comment>
<comment type="caution">
    <text evidence="9">The sequence shown here is derived from an EMBL/GenBank/DDBJ whole genome shotgun (WGS) entry which is preliminary data.</text>
</comment>
<keyword evidence="3" id="KW-1003">Cell membrane</keyword>